<dbReference type="Proteomes" id="UP001280581">
    <property type="component" value="Unassembled WGS sequence"/>
</dbReference>
<evidence type="ECO:0000256" key="4">
    <source>
        <dbReference type="ARBA" id="ARBA00023163"/>
    </source>
</evidence>
<feature type="compositionally biased region" description="Polar residues" evidence="6">
    <location>
        <begin position="720"/>
        <end position="730"/>
    </location>
</feature>
<dbReference type="InterPro" id="IPR007219">
    <property type="entry name" value="XnlR_reg_dom"/>
</dbReference>
<feature type="compositionally biased region" description="Polar residues" evidence="6">
    <location>
        <begin position="789"/>
        <end position="804"/>
    </location>
</feature>
<gene>
    <name evidence="8" type="ORF">GRF29_8g1820294</name>
</gene>
<feature type="region of interest" description="Disordered" evidence="6">
    <location>
        <begin position="90"/>
        <end position="138"/>
    </location>
</feature>
<organism evidence="8 9">
    <name type="scientific">Pseudopithomyces chartarum</name>
    <dbReference type="NCBI Taxonomy" id="1892770"/>
    <lineage>
        <taxon>Eukaryota</taxon>
        <taxon>Fungi</taxon>
        <taxon>Dikarya</taxon>
        <taxon>Ascomycota</taxon>
        <taxon>Pezizomycotina</taxon>
        <taxon>Dothideomycetes</taxon>
        <taxon>Pleosporomycetidae</taxon>
        <taxon>Pleosporales</taxon>
        <taxon>Massarineae</taxon>
        <taxon>Didymosphaeriaceae</taxon>
        <taxon>Pseudopithomyces</taxon>
    </lineage>
</organism>
<dbReference type="GO" id="GO:0006351">
    <property type="term" value="P:DNA-templated transcription"/>
    <property type="evidence" value="ECO:0007669"/>
    <property type="project" value="InterPro"/>
</dbReference>
<feature type="region of interest" description="Disordered" evidence="6">
    <location>
        <begin position="749"/>
        <end position="843"/>
    </location>
</feature>
<reference evidence="8 9" key="1">
    <citation type="submission" date="2021-02" db="EMBL/GenBank/DDBJ databases">
        <title>Genome assembly of Pseudopithomyces chartarum.</title>
        <authorList>
            <person name="Jauregui R."/>
            <person name="Singh J."/>
            <person name="Voisey C."/>
        </authorList>
    </citation>
    <scope>NUCLEOTIDE SEQUENCE [LARGE SCALE GENOMIC DNA]</scope>
    <source>
        <strain evidence="8 9">AGR01</strain>
    </source>
</reference>
<dbReference type="GO" id="GO:0003677">
    <property type="term" value="F:DNA binding"/>
    <property type="evidence" value="ECO:0007669"/>
    <property type="project" value="InterPro"/>
</dbReference>
<dbReference type="InterPro" id="IPR050815">
    <property type="entry name" value="TF_fung"/>
</dbReference>
<proteinExistence type="predicted"/>
<feature type="region of interest" description="Disordered" evidence="6">
    <location>
        <begin position="1"/>
        <end position="66"/>
    </location>
</feature>
<evidence type="ECO:0000256" key="6">
    <source>
        <dbReference type="SAM" id="MobiDB-lite"/>
    </source>
</evidence>
<sequence>MSRPQIGIDRLPTRRVSNEPREAMNCKSCRKRKVPPRNPPNLKSTSDPGRSSATGHARPARPVRSSTALAFTTDVLEALLKRVDGLEKRLHSEGKNESAIEDEPAGQETSLDRRNSAASSHSHPNLDIAPKTTNPAKQLMSPIEPSLQVPTLAPDALLDTYFARLHGKPYHILDETTTRQRLQANQLPSYLAYAIYAASARFTPHFGGYNTAIRMSDEYARRARMELDIDEPSIEALQALMILAQANFQLGKGKKSYMLLTSAISMAFALDLHRELPLALKVSQGEREGRRRLFWSCYLMDRFAAAGSKRPSLIADESIVLRLPSWQLHPGGMLLEGDYFPNGSNLQYMAGGRAGQGSMGMLIGITKILGITNRYLAAGGVRGDSHFPWHSLSNLSKIRQELDMWASETQDTFTSIDALFGQPDSTILVLSKLVYHLVHCLIYRPFLPVDLAELSGSSQHQSWQIEATNLCFLHANAITELVEIGRASSIIDWPDFVGYCVCTAGTIHIHGAHYRGQEGEVFSVSPEFLSRELHQLSELRFIWASVQHQRETLQNIYGCHAELVKSLATNPMRFSSVFQLEDFFDRYPGHVFDGSHVVFTDIPVDAIHESLSAYNVDQRNVYVTTGTVNPNMYHHPSPTVPSSNPYTNGHPNKKRRHTLSSSKGPAHAIPPPLLTPTSATHPSNSTGKSTATESASKRASSPATSLPSFSPPPPQSSTTGNMANNSTNNLQLPFSPNFAFSPLPPIPSLAPSLAPTPTPGLTQAHPPPPQSQDQSHAAFDPMLSMPTPYDQQPTPGAASTSGGSVHTDPDKDPFLSLLEQLAENEVSRGGPSELDYFLGGQSG</sequence>
<keyword evidence="4" id="KW-0804">Transcription</keyword>
<evidence type="ECO:0000313" key="9">
    <source>
        <dbReference type="Proteomes" id="UP001280581"/>
    </source>
</evidence>
<dbReference type="Pfam" id="PF04082">
    <property type="entry name" value="Fungal_trans"/>
    <property type="match status" value="1"/>
</dbReference>
<evidence type="ECO:0000256" key="3">
    <source>
        <dbReference type="ARBA" id="ARBA00023015"/>
    </source>
</evidence>
<evidence type="ECO:0000256" key="2">
    <source>
        <dbReference type="ARBA" id="ARBA00022723"/>
    </source>
</evidence>
<name>A0AAN6M897_9PLEO</name>
<feature type="compositionally biased region" description="Polar residues" evidence="6">
    <location>
        <begin position="675"/>
        <end position="699"/>
    </location>
</feature>
<evidence type="ECO:0000313" key="8">
    <source>
        <dbReference type="EMBL" id="KAK3216011.1"/>
    </source>
</evidence>
<keyword evidence="2" id="KW-0479">Metal-binding</keyword>
<dbReference type="PANTHER" id="PTHR47338:SF4">
    <property type="entry name" value="ZN(II)2CYS6 TRANSCRIPTION FACTOR (EUROFUNG)"/>
    <property type="match status" value="1"/>
</dbReference>
<accession>A0AAN6M897</accession>
<evidence type="ECO:0000256" key="5">
    <source>
        <dbReference type="ARBA" id="ARBA00023242"/>
    </source>
</evidence>
<evidence type="ECO:0000259" key="7">
    <source>
        <dbReference type="SMART" id="SM00906"/>
    </source>
</evidence>
<dbReference type="GO" id="GO:0005634">
    <property type="term" value="C:nucleus"/>
    <property type="evidence" value="ECO:0007669"/>
    <property type="project" value="UniProtKB-SubCell"/>
</dbReference>
<feature type="region of interest" description="Disordered" evidence="6">
    <location>
        <begin position="627"/>
        <end position="730"/>
    </location>
</feature>
<dbReference type="AlphaFoldDB" id="A0AAN6M897"/>
<keyword evidence="3" id="KW-0805">Transcription regulation</keyword>
<comment type="caution">
    <text evidence="8">The sequence shown here is derived from an EMBL/GenBank/DDBJ whole genome shotgun (WGS) entry which is preliminary data.</text>
</comment>
<comment type="subcellular location">
    <subcellularLocation>
        <location evidence="1">Nucleus</location>
    </subcellularLocation>
</comment>
<feature type="compositionally biased region" description="Polar residues" evidence="6">
    <location>
        <begin position="640"/>
        <end position="650"/>
    </location>
</feature>
<keyword evidence="5" id="KW-0539">Nucleus</keyword>
<dbReference type="EMBL" id="WVTA01000002">
    <property type="protein sequence ID" value="KAK3216011.1"/>
    <property type="molecule type" value="Genomic_DNA"/>
</dbReference>
<feature type="compositionally biased region" description="Pro residues" evidence="6">
    <location>
        <begin position="749"/>
        <end position="758"/>
    </location>
</feature>
<protein>
    <recommendedName>
        <fullName evidence="7">Xylanolytic transcriptional activator regulatory domain-containing protein</fullName>
    </recommendedName>
</protein>
<dbReference type="PANTHER" id="PTHR47338">
    <property type="entry name" value="ZN(II)2CYS6 TRANSCRIPTION FACTOR (EUROFUNG)-RELATED"/>
    <property type="match status" value="1"/>
</dbReference>
<evidence type="ECO:0000256" key="1">
    <source>
        <dbReference type="ARBA" id="ARBA00004123"/>
    </source>
</evidence>
<dbReference type="GO" id="GO:0000981">
    <property type="term" value="F:DNA-binding transcription factor activity, RNA polymerase II-specific"/>
    <property type="evidence" value="ECO:0007669"/>
    <property type="project" value="InterPro"/>
</dbReference>
<dbReference type="CDD" id="cd12148">
    <property type="entry name" value="fungal_TF_MHR"/>
    <property type="match status" value="1"/>
</dbReference>
<feature type="compositionally biased region" description="Polar residues" evidence="6">
    <location>
        <begin position="42"/>
        <end position="54"/>
    </location>
</feature>
<dbReference type="SMART" id="SM00906">
    <property type="entry name" value="Fungal_trans"/>
    <property type="match status" value="1"/>
</dbReference>
<dbReference type="GO" id="GO:0008270">
    <property type="term" value="F:zinc ion binding"/>
    <property type="evidence" value="ECO:0007669"/>
    <property type="project" value="InterPro"/>
</dbReference>
<keyword evidence="9" id="KW-1185">Reference proteome</keyword>
<feature type="domain" description="Xylanolytic transcriptional activator regulatory" evidence="7">
    <location>
        <begin position="256"/>
        <end position="330"/>
    </location>
</feature>